<dbReference type="InterPro" id="IPR001270">
    <property type="entry name" value="ClpA/B"/>
</dbReference>
<evidence type="ECO:0000256" key="1">
    <source>
        <dbReference type="ARBA" id="ARBA00022737"/>
    </source>
</evidence>
<dbReference type="GO" id="GO:0016887">
    <property type="term" value="F:ATP hydrolysis activity"/>
    <property type="evidence" value="ECO:0007669"/>
    <property type="project" value="InterPro"/>
</dbReference>
<organism evidence="9 10">
    <name type="scientific">Clostridium collagenovorans DSM 3089</name>
    <dbReference type="NCBI Taxonomy" id="1121306"/>
    <lineage>
        <taxon>Bacteria</taxon>
        <taxon>Bacillati</taxon>
        <taxon>Bacillota</taxon>
        <taxon>Clostridia</taxon>
        <taxon>Eubacteriales</taxon>
        <taxon>Clostridiaceae</taxon>
        <taxon>Clostridium</taxon>
    </lineage>
</organism>
<dbReference type="PANTHER" id="PTHR11638">
    <property type="entry name" value="ATP-DEPENDENT CLP PROTEASE"/>
    <property type="match status" value="1"/>
</dbReference>
<dbReference type="AlphaFoldDB" id="A0A1M5YKT1"/>
<dbReference type="PROSITE" id="PS50151">
    <property type="entry name" value="UVR"/>
    <property type="match status" value="1"/>
</dbReference>
<evidence type="ECO:0000256" key="3">
    <source>
        <dbReference type="ARBA" id="ARBA00022840"/>
    </source>
</evidence>
<dbReference type="STRING" id="1121306.SAMN02745196_03048"/>
<dbReference type="RefSeq" id="WP_072832836.1">
    <property type="nucleotide sequence ID" value="NZ_FQXP01000018.1"/>
</dbReference>
<dbReference type="OrthoDB" id="9803641at2"/>
<keyword evidence="9" id="KW-0645">Protease</keyword>
<comment type="similarity">
    <text evidence="6">Belongs to the ClpA/ClpB family.</text>
</comment>
<evidence type="ECO:0000259" key="8">
    <source>
        <dbReference type="PROSITE" id="PS51903"/>
    </source>
</evidence>
<evidence type="ECO:0000256" key="6">
    <source>
        <dbReference type="RuleBase" id="RU004432"/>
    </source>
</evidence>
<dbReference type="SMART" id="SM00382">
    <property type="entry name" value="AAA"/>
    <property type="match status" value="2"/>
</dbReference>
<dbReference type="InterPro" id="IPR003959">
    <property type="entry name" value="ATPase_AAA_core"/>
</dbReference>
<proteinExistence type="inferred from homology"/>
<dbReference type="InterPro" id="IPR018368">
    <property type="entry name" value="ClpA/B_CS1"/>
</dbReference>
<dbReference type="InterPro" id="IPR036628">
    <property type="entry name" value="Clp_N_dom_sf"/>
</dbReference>
<dbReference type="SUPFAM" id="SSF81923">
    <property type="entry name" value="Double Clp-N motif"/>
    <property type="match status" value="1"/>
</dbReference>
<dbReference type="GO" id="GO:0008233">
    <property type="term" value="F:peptidase activity"/>
    <property type="evidence" value="ECO:0007669"/>
    <property type="project" value="UniProtKB-KW"/>
</dbReference>
<dbReference type="PROSITE" id="PS00871">
    <property type="entry name" value="CLPAB_2"/>
    <property type="match status" value="1"/>
</dbReference>
<name>A0A1M5YKT1_9CLOT</name>
<dbReference type="CDD" id="cd19499">
    <property type="entry name" value="RecA-like_ClpB_Hsp104-like"/>
    <property type="match status" value="1"/>
</dbReference>
<evidence type="ECO:0000256" key="5">
    <source>
        <dbReference type="PROSITE-ProRule" id="PRU01251"/>
    </source>
</evidence>
<dbReference type="PANTHER" id="PTHR11638:SF18">
    <property type="entry name" value="HEAT SHOCK PROTEIN 104"/>
    <property type="match status" value="1"/>
</dbReference>
<accession>A0A1M5YKT1</accession>
<dbReference type="Gene3D" id="1.10.1780.10">
    <property type="entry name" value="Clp, N-terminal domain"/>
    <property type="match status" value="1"/>
</dbReference>
<keyword evidence="2 6" id="KW-0547">Nucleotide-binding</keyword>
<dbReference type="InterPro" id="IPR041546">
    <property type="entry name" value="ClpA/ClpB_AAA_lid"/>
</dbReference>
<dbReference type="InterPro" id="IPR028299">
    <property type="entry name" value="ClpA/B_CS2"/>
</dbReference>
<dbReference type="Pfam" id="PF00004">
    <property type="entry name" value="AAA"/>
    <property type="match status" value="1"/>
</dbReference>
<sequence length="814" mass="91965">MMFNRFTERGKGLVLSAKDVAVEFKHGYIGTEHILLAILREKEGIAFNILTSMNVTAEKVQELIISFEGYGELELPSEDIPLTPRVKKLFDVSLSEAMEFQHNYISPEHMLLAIIKEGEGVAYTILKNLNMNFDKLKQSIKDQLQGYSNNSYTSSNNNSKTKYKKTPILDKYSKDLTELAKSGKLDPVIGRDSEMQRVLEILCRRIKNNPCLIGEPGVGKTAIIEGLAEKIFTGDVPYMLRDKRVVTLDLPCVIAGTKYRGEFEERLKKIIDEVNECGDVILFIDEIHTLVGAGAAEGAIDASNILKPALARGLLQCIGATTIDEYRKHIEKDAALERRFQSVMVEEPSKDEALQILFGLREKYEEHHRAKITDEALRAAVNLSQRYITDRFLPDKAIDLIDEAGAKVRINGLSSSPKLRVLESEVDKISKEKEEAVALQDYEKAASFRDKEIEVKSQVESIRLDLKNRWYGNEIVVTESDVANIVSRWTNIPVDRITEEESKRLLELDSILHKRVIGQNDAVLSITKAIRRARLGLKDPKRPIGSFIFLGPTGVGKTELSKALADAIFGDEDSIIRIDMSEYMEKYSVSKLIGAPPGYVGFEDGGQLTEKVRRKPYSVVLFDEIEKAHPEVFNVLLQILEDGRVTDAKGRVVNFKNTIIIMTSNVGAERLKKSSYMGFAAQNDSENNEYEKMKMNMLEELKKNFKPEFINRIDDIVVFHKLNEENIQQIAKIMIASLEKRLRSNNININVSLEVINYLSKKGYSPTYGARSLRRVIIKELEDNLSEEILKGNIHTDKNIDVGISDDKITFKCS</sequence>
<keyword evidence="10" id="KW-1185">Reference proteome</keyword>
<dbReference type="GO" id="GO:0005737">
    <property type="term" value="C:cytoplasm"/>
    <property type="evidence" value="ECO:0007669"/>
    <property type="project" value="TreeGrafter"/>
</dbReference>
<dbReference type="PROSITE" id="PS51903">
    <property type="entry name" value="CLP_R"/>
    <property type="match status" value="1"/>
</dbReference>
<keyword evidence="1 5" id="KW-0677">Repeat</keyword>
<evidence type="ECO:0000313" key="9">
    <source>
        <dbReference type="EMBL" id="SHI12665.1"/>
    </source>
</evidence>
<dbReference type="InterPro" id="IPR003593">
    <property type="entry name" value="AAA+_ATPase"/>
</dbReference>
<dbReference type="Pfam" id="PF02861">
    <property type="entry name" value="Clp_N"/>
    <property type="match status" value="1"/>
</dbReference>
<dbReference type="Gene3D" id="1.10.8.60">
    <property type="match status" value="2"/>
</dbReference>
<feature type="domain" description="Clp R" evidence="8">
    <location>
        <begin position="3"/>
        <end position="147"/>
    </location>
</feature>
<dbReference type="FunFam" id="3.40.50.300:FF:000025">
    <property type="entry name" value="ATP-dependent Clp protease subunit"/>
    <property type="match status" value="1"/>
</dbReference>
<reference evidence="9 10" key="1">
    <citation type="submission" date="2016-11" db="EMBL/GenBank/DDBJ databases">
        <authorList>
            <person name="Jaros S."/>
            <person name="Januszkiewicz K."/>
            <person name="Wedrychowicz H."/>
        </authorList>
    </citation>
    <scope>NUCLEOTIDE SEQUENCE [LARGE SCALE GENOMIC DNA]</scope>
    <source>
        <strain evidence="9 10">DSM 3089</strain>
    </source>
</reference>
<dbReference type="SMART" id="SM01086">
    <property type="entry name" value="ClpB_D2-small"/>
    <property type="match status" value="1"/>
</dbReference>
<keyword evidence="4 6" id="KW-0143">Chaperone</keyword>
<dbReference type="InterPro" id="IPR019489">
    <property type="entry name" value="Clp_ATPase_C"/>
</dbReference>
<dbReference type="GO" id="GO:0006508">
    <property type="term" value="P:proteolysis"/>
    <property type="evidence" value="ECO:0007669"/>
    <property type="project" value="UniProtKB-KW"/>
</dbReference>
<dbReference type="InterPro" id="IPR001943">
    <property type="entry name" value="UVR_dom"/>
</dbReference>
<evidence type="ECO:0000256" key="4">
    <source>
        <dbReference type="ARBA" id="ARBA00023186"/>
    </source>
</evidence>
<dbReference type="Proteomes" id="UP000184526">
    <property type="component" value="Unassembled WGS sequence"/>
</dbReference>
<dbReference type="GO" id="GO:0005524">
    <property type="term" value="F:ATP binding"/>
    <property type="evidence" value="ECO:0007669"/>
    <property type="project" value="UniProtKB-KW"/>
</dbReference>
<dbReference type="PROSITE" id="PS00870">
    <property type="entry name" value="CLPAB_1"/>
    <property type="match status" value="1"/>
</dbReference>
<dbReference type="CDD" id="cd00009">
    <property type="entry name" value="AAA"/>
    <property type="match status" value="1"/>
</dbReference>
<dbReference type="InterPro" id="IPR027417">
    <property type="entry name" value="P-loop_NTPase"/>
</dbReference>
<dbReference type="GO" id="GO:0034605">
    <property type="term" value="P:cellular response to heat"/>
    <property type="evidence" value="ECO:0007669"/>
    <property type="project" value="TreeGrafter"/>
</dbReference>
<dbReference type="PRINTS" id="PR00300">
    <property type="entry name" value="CLPPROTEASEA"/>
</dbReference>
<feature type="domain" description="UVR" evidence="7">
    <location>
        <begin position="423"/>
        <end position="458"/>
    </location>
</feature>
<dbReference type="Gene3D" id="4.10.860.10">
    <property type="entry name" value="UVR domain"/>
    <property type="match status" value="1"/>
</dbReference>
<dbReference type="Gene3D" id="3.40.50.300">
    <property type="entry name" value="P-loop containing nucleotide triphosphate hydrolases"/>
    <property type="match status" value="2"/>
</dbReference>
<dbReference type="SUPFAM" id="SSF52540">
    <property type="entry name" value="P-loop containing nucleoside triphosphate hydrolases"/>
    <property type="match status" value="2"/>
</dbReference>
<dbReference type="InterPro" id="IPR004176">
    <property type="entry name" value="Clp_R_N"/>
</dbReference>
<keyword evidence="3 6" id="KW-0067">ATP-binding</keyword>
<dbReference type="Pfam" id="PF10431">
    <property type="entry name" value="ClpB_D2-small"/>
    <property type="match status" value="1"/>
</dbReference>
<gene>
    <name evidence="9" type="ORF">SAMN02745196_03048</name>
</gene>
<keyword evidence="9" id="KW-0378">Hydrolase</keyword>
<evidence type="ECO:0000313" key="10">
    <source>
        <dbReference type="Proteomes" id="UP000184526"/>
    </source>
</evidence>
<dbReference type="FunFam" id="3.40.50.300:FF:000010">
    <property type="entry name" value="Chaperone clpB 1, putative"/>
    <property type="match status" value="1"/>
</dbReference>
<evidence type="ECO:0000259" key="7">
    <source>
        <dbReference type="PROSITE" id="PS50151"/>
    </source>
</evidence>
<dbReference type="Pfam" id="PF17871">
    <property type="entry name" value="AAA_lid_9"/>
    <property type="match status" value="1"/>
</dbReference>
<dbReference type="Pfam" id="PF07724">
    <property type="entry name" value="AAA_2"/>
    <property type="match status" value="1"/>
</dbReference>
<dbReference type="InterPro" id="IPR050130">
    <property type="entry name" value="ClpA_ClpB"/>
</dbReference>
<evidence type="ECO:0000256" key="2">
    <source>
        <dbReference type="ARBA" id="ARBA00022741"/>
    </source>
</evidence>
<dbReference type="EMBL" id="FQXP01000018">
    <property type="protein sequence ID" value="SHI12665.1"/>
    <property type="molecule type" value="Genomic_DNA"/>
</dbReference>
<protein>
    <submittedName>
        <fullName evidence="9">ATP-dependent Clp protease ATP-binding subunit ClpC</fullName>
    </submittedName>
</protein>